<dbReference type="AlphaFoldDB" id="A0A841SXC7"/>
<comment type="caution">
    <text evidence="2">The sequence shown here is derived from an EMBL/GenBank/DDBJ whole genome shotgun (WGS) entry which is preliminary data.</text>
</comment>
<dbReference type="Pfam" id="PF00480">
    <property type="entry name" value="ROK"/>
    <property type="match status" value="1"/>
</dbReference>
<dbReference type="Proteomes" id="UP000535838">
    <property type="component" value="Unassembled WGS sequence"/>
</dbReference>
<comment type="similarity">
    <text evidence="1">Belongs to the ROK (NagC/XylR) family.</text>
</comment>
<keyword evidence="3" id="KW-1185">Reference proteome</keyword>
<accession>A0A841SXC7</accession>
<reference evidence="2 3" key="1">
    <citation type="submission" date="2020-08" db="EMBL/GenBank/DDBJ databases">
        <title>Cohnella phylogeny.</title>
        <authorList>
            <person name="Dunlap C."/>
        </authorList>
    </citation>
    <scope>NUCLEOTIDE SEQUENCE [LARGE SCALE GENOMIC DNA]</scope>
    <source>
        <strain evidence="2 3">DSM 25241</strain>
    </source>
</reference>
<dbReference type="EMBL" id="JACJVQ010000008">
    <property type="protein sequence ID" value="MBB6634828.1"/>
    <property type="molecule type" value="Genomic_DNA"/>
</dbReference>
<name>A0A841SXC7_9BACL</name>
<evidence type="ECO:0000256" key="1">
    <source>
        <dbReference type="ARBA" id="ARBA00006479"/>
    </source>
</evidence>
<dbReference type="PANTHER" id="PTHR18964:SF149">
    <property type="entry name" value="BIFUNCTIONAL UDP-N-ACETYLGLUCOSAMINE 2-EPIMERASE_N-ACETYLMANNOSAMINE KINASE"/>
    <property type="match status" value="1"/>
</dbReference>
<dbReference type="InterPro" id="IPR000600">
    <property type="entry name" value="ROK"/>
</dbReference>
<protein>
    <submittedName>
        <fullName evidence="2">ROK family protein</fullName>
    </submittedName>
</protein>
<organism evidence="2 3">
    <name type="scientific">Cohnella thailandensis</name>
    <dbReference type="NCBI Taxonomy" id="557557"/>
    <lineage>
        <taxon>Bacteria</taxon>
        <taxon>Bacillati</taxon>
        <taxon>Bacillota</taxon>
        <taxon>Bacilli</taxon>
        <taxon>Bacillales</taxon>
        <taxon>Paenibacillaceae</taxon>
        <taxon>Cohnella</taxon>
    </lineage>
</organism>
<evidence type="ECO:0000313" key="2">
    <source>
        <dbReference type="EMBL" id="MBB6634828.1"/>
    </source>
</evidence>
<gene>
    <name evidence="2" type="ORF">H7B67_11975</name>
</gene>
<dbReference type="Gene3D" id="3.30.420.40">
    <property type="match status" value="2"/>
</dbReference>
<dbReference type="PANTHER" id="PTHR18964">
    <property type="entry name" value="ROK (REPRESSOR, ORF, KINASE) FAMILY"/>
    <property type="match status" value="1"/>
</dbReference>
<evidence type="ECO:0000313" key="3">
    <source>
        <dbReference type="Proteomes" id="UP000535838"/>
    </source>
</evidence>
<dbReference type="RefSeq" id="WP_185120062.1">
    <property type="nucleotide sequence ID" value="NZ_JACJVQ010000008.1"/>
</dbReference>
<proteinExistence type="inferred from homology"/>
<dbReference type="SUPFAM" id="SSF53067">
    <property type="entry name" value="Actin-like ATPase domain"/>
    <property type="match status" value="1"/>
</dbReference>
<dbReference type="InterPro" id="IPR043129">
    <property type="entry name" value="ATPase_NBD"/>
</dbReference>
<dbReference type="CDD" id="cd24068">
    <property type="entry name" value="ASKHA_NBD_ROK_FnNanK-like"/>
    <property type="match status" value="1"/>
</dbReference>
<sequence length="335" mass="35460">MKKAAIGIDIGGTHIKSGLIGTDGTILERRSTPTEAREGKQGLLGKLDNLIGDYERIAAEQNWQLAGIGIGTAGYVNLQGGIGSATDNLPGWQGTSLRDELEAGGTMPLFVENDVNALALGEQWLGAGQGRDDFICLALGTGIGGCLVTGGRPYRGRNGYAGAYGHQTIVADGLPCTCGLRGCWERYASVTALKRMASEQAGSREWSVSPEAVFAAAREGVEEAERIIDRYSAYIAIGIANLIHSFNPTAVLIGGAVTAQGDFLFERVRGHVRSCTLHGFANEPELEILPAALGGMAGTIGAAKLVWNGIEKRSQAELDTGVEEIREWRVCRENS</sequence>